<gene>
    <name evidence="1" type="ORF">ACFOW3_24490</name>
</gene>
<keyword evidence="2" id="KW-1185">Reference proteome</keyword>
<proteinExistence type="predicted"/>
<name>A0ABV8DHT2_9BURK</name>
<comment type="caution">
    <text evidence="1">The sequence shown here is derived from an EMBL/GenBank/DDBJ whole genome shotgun (WGS) entry which is preliminary data.</text>
</comment>
<evidence type="ECO:0000313" key="2">
    <source>
        <dbReference type="Proteomes" id="UP001595693"/>
    </source>
</evidence>
<dbReference type="EMBL" id="JBHSAJ010000118">
    <property type="protein sequence ID" value="MFC3937792.1"/>
    <property type="molecule type" value="Genomic_DNA"/>
</dbReference>
<sequence length="398" mass="44620">TASTFFIMPAIFAGHVAQLKMPRLDAYALEISVVHLSMRFGDLKLAIGTGFLYERHGKLFIVTAWHNVTGRHSETLTCESSTAAVPDNILVTLRMRINHKGHDREPYPVSVRVPLVGEKNALFYIHPQGWPRVDVVAIPFDLDSVDMEFYVGDEFRKQPLRSIFPAPGNGDITFECCAFQQFAISDHELEQEWLERVEVTEELFIPGYPENIQAHLTRPVWKRATIASSVQLGLNQQPQFLIDSASHKGMSGSPVVFYSPSGSVRIGSTTYFRGRETAILVGVYVGRVGVTETVDPQIGTVWHRSVIDKIIDEQCWERLPDEIKALPRAIEAAVKSALSMCSKELVEDIKDPSSSTRYVFQRSLMMDLHGRARPSEVLQELLAIAQTYDGPYTPDEGD</sequence>
<evidence type="ECO:0008006" key="3">
    <source>
        <dbReference type="Google" id="ProtNLM"/>
    </source>
</evidence>
<dbReference type="InterPro" id="IPR009003">
    <property type="entry name" value="Peptidase_S1_PA"/>
</dbReference>
<dbReference type="SUPFAM" id="SSF50494">
    <property type="entry name" value="Trypsin-like serine proteases"/>
    <property type="match status" value="2"/>
</dbReference>
<dbReference type="Proteomes" id="UP001595693">
    <property type="component" value="Unassembled WGS sequence"/>
</dbReference>
<organism evidence="1 2">
    <name type="scientific">Acidovorax facilis</name>
    <dbReference type="NCBI Taxonomy" id="12917"/>
    <lineage>
        <taxon>Bacteria</taxon>
        <taxon>Pseudomonadati</taxon>
        <taxon>Pseudomonadota</taxon>
        <taxon>Betaproteobacteria</taxon>
        <taxon>Burkholderiales</taxon>
        <taxon>Comamonadaceae</taxon>
        <taxon>Acidovorax</taxon>
    </lineage>
</organism>
<evidence type="ECO:0000313" key="1">
    <source>
        <dbReference type="EMBL" id="MFC3937792.1"/>
    </source>
</evidence>
<feature type="non-terminal residue" evidence="1">
    <location>
        <position position="1"/>
    </location>
</feature>
<reference evidence="2" key="1">
    <citation type="journal article" date="2019" name="Int. J. Syst. Evol. Microbiol.">
        <title>The Global Catalogue of Microorganisms (GCM) 10K type strain sequencing project: providing services to taxonomists for standard genome sequencing and annotation.</title>
        <authorList>
            <consortium name="The Broad Institute Genomics Platform"/>
            <consortium name="The Broad Institute Genome Sequencing Center for Infectious Disease"/>
            <person name="Wu L."/>
            <person name="Ma J."/>
        </authorList>
    </citation>
    <scope>NUCLEOTIDE SEQUENCE [LARGE SCALE GENOMIC DNA]</scope>
    <source>
        <strain evidence="2">CCUG 2113</strain>
    </source>
</reference>
<protein>
    <recommendedName>
        <fullName evidence="3">Serine protease</fullName>
    </recommendedName>
</protein>
<accession>A0ABV8DHT2</accession>